<evidence type="ECO:0000256" key="4">
    <source>
        <dbReference type="ARBA" id="ARBA00022692"/>
    </source>
</evidence>
<dbReference type="InterPro" id="IPR002067">
    <property type="entry name" value="MCP"/>
</dbReference>
<dbReference type="Gene3D" id="1.50.40.10">
    <property type="entry name" value="Mitochondrial carrier domain"/>
    <property type="match status" value="2"/>
</dbReference>
<feature type="region of interest" description="Disordered" evidence="12">
    <location>
        <begin position="1"/>
        <end position="38"/>
    </location>
</feature>
<evidence type="ECO:0000256" key="9">
    <source>
        <dbReference type="ARBA" id="ARBA00023136"/>
    </source>
</evidence>
<reference evidence="13 15" key="1">
    <citation type="journal article" date="2016" name="PLoS ONE">
        <title>Sequence Assembly of Yarrowia lipolytica Strain W29/CLIB89 Shows Transposable Element Diversity.</title>
        <authorList>
            <person name="Magnan C."/>
            <person name="Yu J."/>
            <person name="Chang I."/>
            <person name="Jahn E."/>
            <person name="Kanomata Y."/>
            <person name="Wu J."/>
            <person name="Zeller M."/>
            <person name="Oakes M."/>
            <person name="Baldi P."/>
            <person name="Sandmeyer S."/>
        </authorList>
    </citation>
    <scope>NUCLEOTIDE SEQUENCE [LARGE SCALE GENOMIC DNA]</scope>
    <source>
        <strain evidence="13">CLIB89</strain>
        <strain evidence="15">CLIB89(W29)</strain>
    </source>
</reference>
<protein>
    <submittedName>
        <fullName evidence="14">Mitochondrial carrier domain-containing protein</fullName>
    </submittedName>
</protein>
<evidence type="ECO:0000256" key="3">
    <source>
        <dbReference type="ARBA" id="ARBA00022448"/>
    </source>
</evidence>
<dbReference type="PRINTS" id="PR00926">
    <property type="entry name" value="MITOCARRIER"/>
</dbReference>
<dbReference type="FunFam" id="1.50.40.10:FF:000125">
    <property type="entry name" value="YMR166C-like protein"/>
    <property type="match status" value="1"/>
</dbReference>
<evidence type="ECO:0000256" key="5">
    <source>
        <dbReference type="ARBA" id="ARBA00022737"/>
    </source>
</evidence>
<dbReference type="GO" id="GO:0055085">
    <property type="term" value="P:transmembrane transport"/>
    <property type="evidence" value="ECO:0007669"/>
    <property type="project" value="InterPro"/>
</dbReference>
<evidence type="ECO:0000313" key="14">
    <source>
        <dbReference type="EMBL" id="RDW25028.1"/>
    </source>
</evidence>
<feature type="repeat" description="Solcar" evidence="10">
    <location>
        <begin position="54"/>
        <end position="141"/>
    </location>
</feature>
<dbReference type="PANTHER" id="PTHR45667">
    <property type="entry name" value="S-ADENOSYLMETHIONINE MITOCHONDRIAL CARRIER PROTEIN"/>
    <property type="match status" value="1"/>
</dbReference>
<keyword evidence="6" id="KW-0999">Mitochondrion inner membrane</keyword>
<dbReference type="VEuPathDB" id="FungiDB:YALI0_F18854g"/>
<keyword evidence="9 10" id="KW-0472">Membrane</keyword>
<evidence type="ECO:0000256" key="8">
    <source>
        <dbReference type="ARBA" id="ARBA00023128"/>
    </source>
</evidence>
<evidence type="ECO:0000256" key="6">
    <source>
        <dbReference type="ARBA" id="ARBA00022792"/>
    </source>
</evidence>
<dbReference type="Proteomes" id="UP000256601">
    <property type="component" value="Unassembled WGS sequence"/>
</dbReference>
<evidence type="ECO:0000256" key="1">
    <source>
        <dbReference type="ARBA" id="ARBA00004448"/>
    </source>
</evidence>
<gene>
    <name evidence="14" type="ORF">B0I71DRAFT_133330</name>
    <name evidence="13" type="ORF">YALI1_F25110g</name>
</gene>
<sequence>MFFSELSSRFRPDPPSTGRALRPRCHRTDWGTPETLSSAPIMTADDTDSLSSHSPLAYVVLSGGIGGATGDSVMHSLDTVKTRQQGAPHALKYRSMLRAYSTLYLEEGFFRGLYAGFTPALLGSFPATCMFFGTYETTKRIGAYYKAPDTFVHLLGGLLGDLVSSVWYVPSEVLKTRLQLQGRHNNPHFYSGYNYRGFNDALKTIYRKEGLGALFFGYKATLARDLPFSGLQFAFYEKFHQWAQDYVGHGKDMGVGLELLTGAAGGGLAGIITTPLDVVKTRLQTQITKPTSVGGPTDTRVILSDSVLRSLATIWRTERFAGLFSGVWPRFVWTSTQSSIMLLLYQTALKAFDVYDPFNLEDHGRQKLQ</sequence>
<evidence type="ECO:0000256" key="2">
    <source>
        <dbReference type="ARBA" id="ARBA00006375"/>
    </source>
</evidence>
<dbReference type="FunFam" id="1.50.40.10:FF:000095">
    <property type="entry name" value="Mitochondrial carrier protein"/>
    <property type="match status" value="1"/>
</dbReference>
<feature type="repeat" description="Solcar" evidence="10">
    <location>
        <begin position="148"/>
        <end position="242"/>
    </location>
</feature>
<dbReference type="EMBL" id="CP017558">
    <property type="protein sequence ID" value="AOW07394.1"/>
    <property type="molecule type" value="Genomic_DNA"/>
</dbReference>
<keyword evidence="8" id="KW-0496">Mitochondrion</keyword>
<reference evidence="14 16" key="2">
    <citation type="submission" date="2018-07" db="EMBL/GenBank/DDBJ databases">
        <title>Draft Genome Assemblies for Five Robust Yarrowia lipolytica Strains Exhibiting High Lipid Production and Pentose Sugar Utilization and Sugar Alcohol Secretion from Undetoxified Lignocellulosic Biomass Hydrolysates.</title>
        <authorList>
            <consortium name="DOE Joint Genome Institute"/>
            <person name="Walker C."/>
            <person name="Ryu S."/>
            <person name="Na H."/>
            <person name="Zane M."/>
            <person name="LaButti K."/>
            <person name="Lipzen A."/>
            <person name="Haridas S."/>
            <person name="Barry K."/>
            <person name="Grigoriev I.V."/>
            <person name="Quarterman J."/>
            <person name="Slininger P."/>
            <person name="Dien B."/>
            <person name="Trinh C.T."/>
        </authorList>
    </citation>
    <scope>NUCLEOTIDE SEQUENCE [LARGE SCALE GENOMIC DNA]</scope>
    <source>
        <strain evidence="14 16">YB392</strain>
    </source>
</reference>
<comment type="subcellular location">
    <subcellularLocation>
        <location evidence="1">Mitochondrion inner membrane</location>
        <topology evidence="1">Multi-pass membrane protein</topology>
    </subcellularLocation>
</comment>
<dbReference type="PROSITE" id="PS50920">
    <property type="entry name" value="SOLCAR"/>
    <property type="match status" value="3"/>
</dbReference>
<evidence type="ECO:0000256" key="7">
    <source>
        <dbReference type="ARBA" id="ARBA00022989"/>
    </source>
</evidence>
<dbReference type="Pfam" id="PF00153">
    <property type="entry name" value="Mito_carr"/>
    <property type="match status" value="3"/>
</dbReference>
<keyword evidence="5" id="KW-0677">Repeat</keyword>
<dbReference type="InterPro" id="IPR018108">
    <property type="entry name" value="MCP_transmembrane"/>
</dbReference>
<proteinExistence type="inferred from homology"/>
<evidence type="ECO:0000256" key="12">
    <source>
        <dbReference type="SAM" id="MobiDB-lite"/>
    </source>
</evidence>
<name>A0A1H6PKM5_YARLL</name>
<dbReference type="eggNOG" id="KOG0770">
    <property type="taxonomic scope" value="Eukaryota"/>
</dbReference>
<evidence type="ECO:0000256" key="10">
    <source>
        <dbReference type="PROSITE-ProRule" id="PRU00282"/>
    </source>
</evidence>
<evidence type="ECO:0000256" key="11">
    <source>
        <dbReference type="RuleBase" id="RU000488"/>
    </source>
</evidence>
<feature type="repeat" description="Solcar" evidence="10">
    <location>
        <begin position="253"/>
        <end position="351"/>
    </location>
</feature>
<evidence type="ECO:0000313" key="16">
    <source>
        <dbReference type="Proteomes" id="UP000256601"/>
    </source>
</evidence>
<evidence type="ECO:0000313" key="15">
    <source>
        <dbReference type="Proteomes" id="UP000182444"/>
    </source>
</evidence>
<dbReference type="AlphaFoldDB" id="A0A1H6PKM5"/>
<evidence type="ECO:0000313" key="13">
    <source>
        <dbReference type="EMBL" id="AOW07394.1"/>
    </source>
</evidence>
<keyword evidence="7" id="KW-1133">Transmembrane helix</keyword>
<dbReference type="KEGG" id="yli:2907999"/>
<dbReference type="GO" id="GO:0005743">
    <property type="term" value="C:mitochondrial inner membrane"/>
    <property type="evidence" value="ECO:0007669"/>
    <property type="project" value="UniProtKB-SubCell"/>
</dbReference>
<dbReference type="Proteomes" id="UP000182444">
    <property type="component" value="Chromosome 1F"/>
</dbReference>
<dbReference type="SUPFAM" id="SSF103506">
    <property type="entry name" value="Mitochondrial carrier"/>
    <property type="match status" value="1"/>
</dbReference>
<dbReference type="VEuPathDB" id="FungiDB:YALI1_F25110g"/>
<accession>A0A1H6PKM5</accession>
<keyword evidence="4 10" id="KW-0812">Transmembrane</keyword>
<dbReference type="InterPro" id="IPR023395">
    <property type="entry name" value="MCP_dom_sf"/>
</dbReference>
<keyword evidence="3 11" id="KW-0813">Transport</keyword>
<comment type="similarity">
    <text evidence="2 11">Belongs to the mitochondrial carrier (TC 2.A.29) family.</text>
</comment>
<dbReference type="EMBL" id="KZ857339">
    <property type="protein sequence ID" value="RDW25028.1"/>
    <property type="molecule type" value="Genomic_DNA"/>
</dbReference>
<organism evidence="13 15">
    <name type="scientific">Yarrowia lipolytica</name>
    <name type="common">Candida lipolytica</name>
    <dbReference type="NCBI Taxonomy" id="4952"/>
    <lineage>
        <taxon>Eukaryota</taxon>
        <taxon>Fungi</taxon>
        <taxon>Dikarya</taxon>
        <taxon>Ascomycota</taxon>
        <taxon>Saccharomycotina</taxon>
        <taxon>Dipodascomycetes</taxon>
        <taxon>Dipodascales</taxon>
        <taxon>Dipodascales incertae sedis</taxon>
        <taxon>Yarrowia</taxon>
    </lineage>
</organism>